<gene>
    <name evidence="2" type="ordered locus">Maqu_0576</name>
</gene>
<dbReference type="GO" id="GO:0006313">
    <property type="term" value="P:DNA transposition"/>
    <property type="evidence" value="ECO:0007669"/>
    <property type="project" value="InterPro"/>
</dbReference>
<dbReference type="InterPro" id="IPR047650">
    <property type="entry name" value="Transpos_IS110"/>
</dbReference>
<dbReference type="STRING" id="351348.Maqu_0576"/>
<dbReference type="GO" id="GO:0003677">
    <property type="term" value="F:DNA binding"/>
    <property type="evidence" value="ECO:0007669"/>
    <property type="project" value="InterPro"/>
</dbReference>
<dbReference type="PANTHER" id="PTHR33055">
    <property type="entry name" value="TRANSPOSASE FOR INSERTION SEQUENCE ELEMENT IS1111A"/>
    <property type="match status" value="1"/>
</dbReference>
<evidence type="ECO:0000313" key="2">
    <source>
        <dbReference type="EMBL" id="ABM17677.1"/>
    </source>
</evidence>
<sequence>MTAKLEGDQTPQGRRLNKLYRSTYHHYCGINLLHACTSVSSTSRGRCCYTRKSKDGNFPLAYTYPNEMRATRDLLRRRFRIVQHGAMLKTHVVNTTSQYNPPPNKVNLKNVGVREQVQAAFAGQNVQHNINLDLAIIECYHRELSKLEEHLERQAKQHNPTSLSVLRTIPGVGRILALTILYEIGDIQRFESVQKFASYARLINCKAESAGKVDPGHRKRRGLGLFVLSVRMTPLRQHRQTAARTSRISSCLFGGLTGPGGRP</sequence>
<feature type="domain" description="Transposase IS116/IS110/IS902 C-terminal" evidence="1">
    <location>
        <begin position="165"/>
        <end position="221"/>
    </location>
</feature>
<accession>A1TY58</accession>
<dbReference type="GO" id="GO:0004803">
    <property type="term" value="F:transposase activity"/>
    <property type="evidence" value="ECO:0007669"/>
    <property type="project" value="InterPro"/>
</dbReference>
<dbReference type="InterPro" id="IPR003346">
    <property type="entry name" value="Transposase_20"/>
</dbReference>
<dbReference type="PANTHER" id="PTHR33055:SF15">
    <property type="entry name" value="TRANSPOSASE-RELATED"/>
    <property type="match status" value="1"/>
</dbReference>
<dbReference type="eggNOG" id="COG3547">
    <property type="taxonomic scope" value="Bacteria"/>
</dbReference>
<name>A1TY58_MARN8</name>
<evidence type="ECO:0000313" key="3">
    <source>
        <dbReference type="Proteomes" id="UP000000998"/>
    </source>
</evidence>
<proteinExistence type="predicted"/>
<reference evidence="3" key="1">
    <citation type="journal article" date="2011" name="Appl. Environ. Microbiol.">
        <title>Genomic potential of Marinobacter aquaeolei, a biogeochemical 'opportunitroph'.</title>
        <authorList>
            <person name="Singer E."/>
            <person name="Webb E.A."/>
            <person name="Nelson W.C."/>
            <person name="Heidelberg J.F."/>
            <person name="Ivanova N."/>
            <person name="Pati A."/>
            <person name="Edwards K.J."/>
        </authorList>
    </citation>
    <scope>NUCLEOTIDE SEQUENCE [LARGE SCALE GENOMIC DNA]</scope>
    <source>
        <strain evidence="3">ATCC 700491 / DSM 11845 / VT8</strain>
    </source>
</reference>
<dbReference type="KEGG" id="maq:Maqu_0576"/>
<dbReference type="HOGENOM" id="CLU_1056917_0_0_6"/>
<dbReference type="AlphaFoldDB" id="A1TY58"/>
<evidence type="ECO:0000259" key="1">
    <source>
        <dbReference type="Pfam" id="PF02371"/>
    </source>
</evidence>
<dbReference type="Proteomes" id="UP000000998">
    <property type="component" value="Chromosome"/>
</dbReference>
<dbReference type="EMBL" id="CP000514">
    <property type="protein sequence ID" value="ABM17677.1"/>
    <property type="molecule type" value="Genomic_DNA"/>
</dbReference>
<protein>
    <submittedName>
        <fullName evidence="2">Transposase IS116/IS110/IS902 family protein</fullName>
    </submittedName>
</protein>
<organism evidence="2 3">
    <name type="scientific">Marinobacter nauticus (strain ATCC 700491 / DSM 11845 / VT8)</name>
    <name type="common">Marinobacter aquaeolei</name>
    <dbReference type="NCBI Taxonomy" id="351348"/>
    <lineage>
        <taxon>Bacteria</taxon>
        <taxon>Pseudomonadati</taxon>
        <taxon>Pseudomonadota</taxon>
        <taxon>Gammaproteobacteria</taxon>
        <taxon>Pseudomonadales</taxon>
        <taxon>Marinobacteraceae</taxon>
        <taxon>Marinobacter</taxon>
    </lineage>
</organism>
<dbReference type="Pfam" id="PF02371">
    <property type="entry name" value="Transposase_20"/>
    <property type="match status" value="1"/>
</dbReference>